<dbReference type="FunFam" id="3.90.226.10:FF:000009">
    <property type="entry name" value="Carnitinyl-CoA dehydratase"/>
    <property type="match status" value="1"/>
</dbReference>
<dbReference type="GO" id="GO:0006635">
    <property type="term" value="P:fatty acid beta-oxidation"/>
    <property type="evidence" value="ECO:0007669"/>
    <property type="project" value="TreeGrafter"/>
</dbReference>
<dbReference type="FunFam" id="1.10.12.10:FF:000001">
    <property type="entry name" value="Probable enoyl-CoA hydratase, mitochondrial"/>
    <property type="match status" value="1"/>
</dbReference>
<proteinExistence type="inferred from homology"/>
<dbReference type="AlphaFoldDB" id="A0A9X1V9C8"/>
<organism evidence="4 5">
    <name type="scientific">Sulfoacidibacillus ferrooxidans</name>
    <dbReference type="NCBI Taxonomy" id="2005001"/>
    <lineage>
        <taxon>Bacteria</taxon>
        <taxon>Bacillati</taxon>
        <taxon>Bacillota</taxon>
        <taxon>Bacilli</taxon>
        <taxon>Bacillales</taxon>
        <taxon>Alicyclobacillaceae</taxon>
        <taxon>Sulfoacidibacillus</taxon>
    </lineage>
</organism>
<comment type="similarity">
    <text evidence="1 3">Belongs to the enoyl-CoA hydratase/isomerase family.</text>
</comment>
<evidence type="ECO:0000256" key="3">
    <source>
        <dbReference type="RuleBase" id="RU003707"/>
    </source>
</evidence>
<dbReference type="Gene3D" id="1.10.12.10">
    <property type="entry name" value="Lyase 2-enoyl-coa Hydratase, Chain A, domain 2"/>
    <property type="match status" value="1"/>
</dbReference>
<evidence type="ECO:0000256" key="2">
    <source>
        <dbReference type="ARBA" id="ARBA00023239"/>
    </source>
</evidence>
<name>A0A9X1V9C8_9BACL</name>
<dbReference type="EMBL" id="JALBUF010000003">
    <property type="protein sequence ID" value="MCI0183259.1"/>
    <property type="molecule type" value="Genomic_DNA"/>
</dbReference>
<evidence type="ECO:0000313" key="4">
    <source>
        <dbReference type="EMBL" id="MCI0183259.1"/>
    </source>
</evidence>
<dbReference type="SUPFAM" id="SSF52096">
    <property type="entry name" value="ClpP/crotonase"/>
    <property type="match status" value="1"/>
</dbReference>
<dbReference type="Proteomes" id="UP001139263">
    <property type="component" value="Unassembled WGS sequence"/>
</dbReference>
<dbReference type="Gene3D" id="3.90.226.10">
    <property type="entry name" value="2-enoyl-CoA Hydratase, Chain A, domain 1"/>
    <property type="match status" value="1"/>
</dbReference>
<dbReference type="RefSeq" id="WP_241713283.1">
    <property type="nucleotide sequence ID" value="NZ_JALBUF010000003.1"/>
</dbReference>
<dbReference type="CDD" id="cd06558">
    <property type="entry name" value="crotonase-like"/>
    <property type="match status" value="1"/>
</dbReference>
<dbReference type="PROSITE" id="PS00166">
    <property type="entry name" value="ENOYL_COA_HYDRATASE"/>
    <property type="match status" value="1"/>
</dbReference>
<dbReference type="GO" id="GO:0004300">
    <property type="term" value="F:enoyl-CoA hydratase activity"/>
    <property type="evidence" value="ECO:0007669"/>
    <property type="project" value="UniProtKB-EC"/>
</dbReference>
<keyword evidence="2 4" id="KW-0456">Lyase</keyword>
<dbReference type="InterPro" id="IPR029045">
    <property type="entry name" value="ClpP/crotonase-like_dom_sf"/>
</dbReference>
<dbReference type="EC" id="4.2.1.17" evidence="4"/>
<sequence length="260" mass="27968">MSELVRIDKEPGIAIVTIANPPMNVLSKAVAEGLLQAFRDLQGDVDVRVIVLAGEGERAFMAGADIKEFPTALGKVGMAYALAEQLHELMNLIDHMKKPTIAALHGFTFGGGLEMALTCDIRICDEGSLLGLPEIKLGIFPGAGGTQRLPRLIGEARAKEMMYTGEPIDAVKANQIGLVNRVVPKGQSLHAALELARVIAQRSLSALSLVKQAIDEGAELTLAQGLENEAKRFDDAFQTADSKEGIQAFIEKRNPVFNQR</sequence>
<dbReference type="Pfam" id="PF00378">
    <property type="entry name" value="ECH_1"/>
    <property type="match status" value="1"/>
</dbReference>
<dbReference type="InterPro" id="IPR014748">
    <property type="entry name" value="Enoyl-CoA_hydra_C"/>
</dbReference>
<dbReference type="PANTHER" id="PTHR11941">
    <property type="entry name" value="ENOYL-COA HYDRATASE-RELATED"/>
    <property type="match status" value="1"/>
</dbReference>
<reference evidence="4" key="1">
    <citation type="submission" date="2022-03" db="EMBL/GenBank/DDBJ databases">
        <title>Draft Genome Sequence of Firmicute Strain S0AB, a Heterotrophic Iron/Sulfur-Oxidizing Extreme Acidophile.</title>
        <authorList>
            <person name="Vergara E."/>
            <person name="Pakostova E."/>
            <person name="Johnson D.B."/>
            <person name="Holmes D.S."/>
        </authorList>
    </citation>
    <scope>NUCLEOTIDE SEQUENCE</scope>
    <source>
        <strain evidence="4">S0AB</strain>
    </source>
</reference>
<dbReference type="PANTHER" id="PTHR11941:SF54">
    <property type="entry name" value="ENOYL-COA HYDRATASE, MITOCHONDRIAL"/>
    <property type="match status" value="1"/>
</dbReference>
<comment type="caution">
    <text evidence="4">The sequence shown here is derived from an EMBL/GenBank/DDBJ whole genome shotgun (WGS) entry which is preliminary data.</text>
</comment>
<evidence type="ECO:0000256" key="1">
    <source>
        <dbReference type="ARBA" id="ARBA00005254"/>
    </source>
</evidence>
<dbReference type="InterPro" id="IPR001753">
    <property type="entry name" value="Enoyl-CoA_hydra/iso"/>
</dbReference>
<gene>
    <name evidence="4" type="primary">fadB_2</name>
    <name evidence="4" type="ORF">MM817_01530</name>
</gene>
<dbReference type="InterPro" id="IPR018376">
    <property type="entry name" value="Enoyl-CoA_hyd/isom_CS"/>
</dbReference>
<accession>A0A9X1V9C8</accession>
<protein>
    <submittedName>
        <fullName evidence="4">Enoyl-CoA hydratase</fullName>
        <ecNumber evidence="4">4.2.1.17</ecNumber>
    </submittedName>
</protein>
<keyword evidence="5" id="KW-1185">Reference proteome</keyword>
<evidence type="ECO:0000313" key="5">
    <source>
        <dbReference type="Proteomes" id="UP001139263"/>
    </source>
</evidence>